<keyword evidence="3" id="KW-1185">Reference proteome</keyword>
<dbReference type="EMBL" id="JBFNQD010000028">
    <property type="protein sequence ID" value="MEW9310487.1"/>
    <property type="molecule type" value="Genomic_DNA"/>
</dbReference>
<accession>A0ABV3PXV7</accession>
<keyword evidence="1" id="KW-0472">Membrane</keyword>
<organism evidence="2 3">
    <name type="scientific">Labrys neptuniae</name>
    <dbReference type="NCBI Taxonomy" id="376174"/>
    <lineage>
        <taxon>Bacteria</taxon>
        <taxon>Pseudomonadati</taxon>
        <taxon>Pseudomonadota</taxon>
        <taxon>Alphaproteobacteria</taxon>
        <taxon>Hyphomicrobiales</taxon>
        <taxon>Xanthobacteraceae</taxon>
        <taxon>Labrys</taxon>
    </lineage>
</organism>
<proteinExistence type="predicted"/>
<protein>
    <submittedName>
        <fullName evidence="2">Uncharacterized protein</fullName>
    </submittedName>
</protein>
<evidence type="ECO:0000313" key="3">
    <source>
        <dbReference type="Proteomes" id="UP001555786"/>
    </source>
</evidence>
<evidence type="ECO:0000313" key="2">
    <source>
        <dbReference type="EMBL" id="MEW9310487.1"/>
    </source>
</evidence>
<gene>
    <name evidence="2" type="ORF">ABXS05_33425</name>
</gene>
<dbReference type="RefSeq" id="WP_367626875.1">
    <property type="nucleotide sequence ID" value="NZ_JBFNQD010000028.1"/>
</dbReference>
<keyword evidence="1" id="KW-1133">Transmembrane helix</keyword>
<comment type="caution">
    <text evidence="2">The sequence shown here is derived from an EMBL/GenBank/DDBJ whole genome shotgun (WGS) entry which is preliminary data.</text>
</comment>
<evidence type="ECO:0000256" key="1">
    <source>
        <dbReference type="SAM" id="Phobius"/>
    </source>
</evidence>
<name>A0ABV3PXV7_9HYPH</name>
<reference evidence="2 3" key="1">
    <citation type="submission" date="2024-07" db="EMBL/GenBank/DDBJ databases">
        <title>Description of Labrys sedimenti sp. nov., isolated from a diclofenac-degrading enrichment culture.</title>
        <authorList>
            <person name="Tancsics A."/>
            <person name="Csepanyi A."/>
        </authorList>
    </citation>
    <scope>NUCLEOTIDE SEQUENCE [LARGE SCALE GENOMIC DNA]</scope>
    <source>
        <strain evidence="2 3">LMG 23578</strain>
    </source>
</reference>
<sequence>MQQPDDPGFARHDIAGDAWPEAGHDAGSRLLALALCALSGGLLAAIVSLVTAWLR</sequence>
<keyword evidence="1" id="KW-0812">Transmembrane</keyword>
<dbReference type="Proteomes" id="UP001555786">
    <property type="component" value="Unassembled WGS sequence"/>
</dbReference>
<feature type="transmembrane region" description="Helical" evidence="1">
    <location>
        <begin position="30"/>
        <end position="54"/>
    </location>
</feature>